<evidence type="ECO:0000256" key="2">
    <source>
        <dbReference type="ARBA" id="ARBA00023295"/>
    </source>
</evidence>
<dbReference type="RefSeq" id="WP_393176039.1">
    <property type="nucleotide sequence ID" value="NZ_JBICRM010000047.1"/>
</dbReference>
<dbReference type="CDD" id="cd02651">
    <property type="entry name" value="nuc_hydro_IU_UC_XIUA"/>
    <property type="match status" value="1"/>
</dbReference>
<dbReference type="PANTHER" id="PTHR12304:SF4">
    <property type="entry name" value="URIDINE NUCLEOSIDASE"/>
    <property type="match status" value="1"/>
</dbReference>
<keyword evidence="5" id="KW-1185">Reference proteome</keyword>
<proteinExistence type="predicted"/>
<comment type="caution">
    <text evidence="4">The sequence shown here is derived from an EMBL/GenBank/DDBJ whole genome shotgun (WGS) entry which is preliminary data.</text>
</comment>
<keyword evidence="2" id="KW-0326">Glycosidase</keyword>
<dbReference type="GO" id="GO:0016787">
    <property type="term" value="F:hydrolase activity"/>
    <property type="evidence" value="ECO:0007669"/>
    <property type="project" value="UniProtKB-KW"/>
</dbReference>
<reference evidence="4 5" key="1">
    <citation type="submission" date="2024-10" db="EMBL/GenBank/DDBJ databases">
        <authorList>
            <person name="Topkara A.R."/>
            <person name="Saygin H."/>
        </authorList>
    </citation>
    <scope>NUCLEOTIDE SEQUENCE [LARGE SCALE GENOMIC DNA]</scope>
    <source>
        <strain evidence="4 5">M3C6</strain>
    </source>
</reference>
<dbReference type="PANTHER" id="PTHR12304">
    <property type="entry name" value="INOSINE-URIDINE PREFERRING NUCLEOSIDE HYDROLASE"/>
    <property type="match status" value="1"/>
</dbReference>
<accession>A0ABW7ASL2</accession>
<gene>
    <name evidence="4" type="ORF">ACFLIM_45000</name>
</gene>
<evidence type="ECO:0000313" key="5">
    <source>
        <dbReference type="Proteomes" id="UP001603978"/>
    </source>
</evidence>
<dbReference type="EMBL" id="JBICRM010000047">
    <property type="protein sequence ID" value="MFG1710350.1"/>
    <property type="molecule type" value="Genomic_DNA"/>
</dbReference>
<dbReference type="Pfam" id="PF01156">
    <property type="entry name" value="IU_nuc_hydro"/>
    <property type="match status" value="1"/>
</dbReference>
<protein>
    <submittedName>
        <fullName evidence="4">Nucleoside hydrolase</fullName>
    </submittedName>
</protein>
<dbReference type="Gene3D" id="3.90.245.10">
    <property type="entry name" value="Ribonucleoside hydrolase-like"/>
    <property type="match status" value="1"/>
</dbReference>
<keyword evidence="1 4" id="KW-0378">Hydrolase</keyword>
<evidence type="ECO:0000313" key="4">
    <source>
        <dbReference type="EMBL" id="MFG1710350.1"/>
    </source>
</evidence>
<dbReference type="Proteomes" id="UP001603978">
    <property type="component" value="Unassembled WGS sequence"/>
</dbReference>
<dbReference type="InterPro" id="IPR001910">
    <property type="entry name" value="Inosine/uridine_hydrolase_dom"/>
</dbReference>
<name>A0ABW7ASL2_9ACTN</name>
<dbReference type="SUPFAM" id="SSF53590">
    <property type="entry name" value="Nucleoside hydrolase"/>
    <property type="match status" value="1"/>
</dbReference>
<evidence type="ECO:0000256" key="1">
    <source>
        <dbReference type="ARBA" id="ARBA00022801"/>
    </source>
</evidence>
<feature type="domain" description="Inosine/uridine-preferring nucleoside hydrolase" evidence="3">
    <location>
        <begin position="5"/>
        <end position="300"/>
    </location>
</feature>
<sequence length="317" mass="33519">MPIPVILDCDPGHDDAMAILLAVANPAIELRAVTAVAGNQTVGKTALNARRMLSLAGAYQVPVAAGCDRPLSGALEIGDYVHGESGLDGPAFGEPAVPLDPRHGVDLMHDTLTAAAEPVTIVAIGPLTNVATLLRRYPGASDQIREIVIMGGSTERGNHTPYAEFNIYADPEAAAEVLGSGVPTTWVGLNVSHQALVTTDVLDGISALGTPLADLCVELLTFFGTSYQRTWGFEAPPLHDPITVAYLIDPAVLGHVRVGLRVELDGAHTRGATVADLHRRMDWEPNANVGLTLDRDRFWNLMIGAIDTLGSRQGGHR</sequence>
<dbReference type="InterPro" id="IPR023186">
    <property type="entry name" value="IUNH"/>
</dbReference>
<organism evidence="4 5">
    <name type="scientific">Nonomuraea marmarensis</name>
    <dbReference type="NCBI Taxonomy" id="3351344"/>
    <lineage>
        <taxon>Bacteria</taxon>
        <taxon>Bacillati</taxon>
        <taxon>Actinomycetota</taxon>
        <taxon>Actinomycetes</taxon>
        <taxon>Streptosporangiales</taxon>
        <taxon>Streptosporangiaceae</taxon>
        <taxon>Nonomuraea</taxon>
    </lineage>
</organism>
<dbReference type="InterPro" id="IPR036452">
    <property type="entry name" value="Ribo_hydro-like"/>
</dbReference>
<evidence type="ECO:0000259" key="3">
    <source>
        <dbReference type="Pfam" id="PF01156"/>
    </source>
</evidence>